<name>W7KTH4_CYTFI</name>
<reference evidence="3" key="1">
    <citation type="submission" date="2013-03" db="EMBL/GenBank/DDBJ databases">
        <title>Draft genome sequence of Bacillus firmus DS1.</title>
        <authorList>
            <person name="Peng D."/>
            <person name="Zhu L."/>
            <person name="Sun M."/>
        </authorList>
    </citation>
    <scope>NUCLEOTIDE SEQUENCE [LARGE SCALE GENOMIC DNA]</scope>
    <source>
        <strain evidence="3">DS1</strain>
    </source>
</reference>
<accession>W7KTH4</accession>
<proteinExistence type="predicted"/>
<dbReference type="AlphaFoldDB" id="W7KTH4"/>
<keyword evidence="1" id="KW-0812">Transmembrane</keyword>
<reference evidence="2 3" key="2">
    <citation type="journal article" date="2016" name="Sci. Rep.">
        <title>A novel serine protease, Sep1, from Bacillus firmus DS-1 has nematicidal activity and degrades multiple intestinal-associated nematode proteins.</title>
        <authorList>
            <person name="Geng C."/>
            <person name="Nie X."/>
            <person name="Tang Z."/>
            <person name="Zhang Y."/>
            <person name="Lin J."/>
            <person name="Sun M."/>
            <person name="Peng D."/>
        </authorList>
    </citation>
    <scope>NUCLEOTIDE SEQUENCE [LARGE SCALE GENOMIC DNA]</scope>
    <source>
        <strain evidence="2 3">DS1</strain>
    </source>
</reference>
<dbReference type="EMBL" id="APVL01000016">
    <property type="protein sequence ID" value="EWG09508.1"/>
    <property type="molecule type" value="Genomic_DNA"/>
</dbReference>
<protein>
    <submittedName>
        <fullName evidence="2">Uncharacterized protein</fullName>
    </submittedName>
</protein>
<sequence length="90" mass="9449">MDVIPGPFSMEAVFLRAFIALAAGFGLWIDLFCFLCLELARVLTLTGSFLLSVSEVEPGSDSACSFLLSVSEVEPGSDSGAPLSALCVRS</sequence>
<dbReference type="Proteomes" id="UP000019270">
    <property type="component" value="Unassembled WGS sequence"/>
</dbReference>
<organism evidence="2 3">
    <name type="scientific">Cytobacillus firmus DS1</name>
    <dbReference type="NCBI Taxonomy" id="1307436"/>
    <lineage>
        <taxon>Bacteria</taxon>
        <taxon>Bacillati</taxon>
        <taxon>Bacillota</taxon>
        <taxon>Bacilli</taxon>
        <taxon>Bacillales</taxon>
        <taxon>Bacillaceae</taxon>
        <taxon>Cytobacillus</taxon>
    </lineage>
</organism>
<comment type="caution">
    <text evidence="2">The sequence shown here is derived from an EMBL/GenBank/DDBJ whole genome shotgun (WGS) entry which is preliminary data.</text>
</comment>
<gene>
    <name evidence="2" type="ORF">PBF_18859</name>
</gene>
<keyword evidence="1" id="KW-1133">Transmembrane helix</keyword>
<evidence type="ECO:0000256" key="1">
    <source>
        <dbReference type="SAM" id="Phobius"/>
    </source>
</evidence>
<evidence type="ECO:0000313" key="2">
    <source>
        <dbReference type="EMBL" id="EWG09508.1"/>
    </source>
</evidence>
<evidence type="ECO:0000313" key="3">
    <source>
        <dbReference type="Proteomes" id="UP000019270"/>
    </source>
</evidence>
<feature type="transmembrane region" description="Helical" evidence="1">
    <location>
        <begin position="12"/>
        <end position="37"/>
    </location>
</feature>
<keyword evidence="1" id="KW-0472">Membrane</keyword>